<sequence>MSEEVVGTIVLSIDGTEYDCTSCNPSEVTGNRPVPTMNRQRRTKYVAKGNKAYSLSVETVIPLAGSIDWSSVEDARLTIESEDGSFRETYIDCWPQEIGTSTGVEANNAGRSISLFALDKIVE</sequence>
<evidence type="ECO:0008006" key="3">
    <source>
        <dbReference type="Google" id="ProtNLM"/>
    </source>
</evidence>
<dbReference type="AlphaFoldDB" id="A0AA42U0V1"/>
<comment type="caution">
    <text evidence="1">The sequence shown here is derived from an EMBL/GenBank/DDBJ whole genome shotgun (WGS) entry which is preliminary data.</text>
</comment>
<name>A0AA42U0V1_ACIJO</name>
<gene>
    <name evidence="1" type="ORF">N5I27_03775</name>
</gene>
<accession>A0AA42U0V1</accession>
<organism evidence="1 2">
    <name type="scientific">Acinetobacter johnsonii</name>
    <dbReference type="NCBI Taxonomy" id="40214"/>
    <lineage>
        <taxon>Bacteria</taxon>
        <taxon>Pseudomonadati</taxon>
        <taxon>Pseudomonadota</taxon>
        <taxon>Gammaproteobacteria</taxon>
        <taxon>Moraxellales</taxon>
        <taxon>Moraxellaceae</taxon>
        <taxon>Acinetobacter</taxon>
    </lineage>
</organism>
<dbReference type="Proteomes" id="UP001161567">
    <property type="component" value="Unassembled WGS sequence"/>
</dbReference>
<proteinExistence type="predicted"/>
<evidence type="ECO:0000313" key="1">
    <source>
        <dbReference type="EMBL" id="MDH1437544.1"/>
    </source>
</evidence>
<dbReference type="EMBL" id="JAOCIL010000001">
    <property type="protein sequence ID" value="MDH1437544.1"/>
    <property type="molecule type" value="Genomic_DNA"/>
</dbReference>
<reference evidence="1" key="1">
    <citation type="submission" date="2022-09" db="EMBL/GenBank/DDBJ databases">
        <title>Intensive care unit water sources are persistently colonized with multi-drug resistant bacteria and are the site of extensive horizontal gene transfer of antibiotic resistance genes.</title>
        <authorList>
            <person name="Diorio-Toth L."/>
        </authorList>
    </citation>
    <scope>NUCLEOTIDE SEQUENCE</scope>
    <source>
        <strain evidence="1">GD03725</strain>
    </source>
</reference>
<evidence type="ECO:0000313" key="2">
    <source>
        <dbReference type="Proteomes" id="UP001161567"/>
    </source>
</evidence>
<dbReference type="RefSeq" id="WP_279746440.1">
    <property type="nucleotide sequence ID" value="NZ_JAOCIL010000001.1"/>
</dbReference>
<protein>
    <recommendedName>
        <fullName evidence="3">Phage tail protein</fullName>
    </recommendedName>
</protein>